<evidence type="ECO:0000313" key="11">
    <source>
        <dbReference type="EMBL" id="MEK0085037.1"/>
    </source>
</evidence>
<dbReference type="Gene3D" id="3.10.50.40">
    <property type="match status" value="1"/>
</dbReference>
<dbReference type="Gene3D" id="1.10.4030.10">
    <property type="entry name" value="Porin chaperone SurA, peptide-binding domain"/>
    <property type="match status" value="1"/>
</dbReference>
<dbReference type="EMBL" id="JBBLZC010000021">
    <property type="protein sequence ID" value="MEK0085037.1"/>
    <property type="molecule type" value="Genomic_DNA"/>
</dbReference>
<dbReference type="SUPFAM" id="SSF109998">
    <property type="entry name" value="Triger factor/SurA peptide-binding domain-like"/>
    <property type="match status" value="1"/>
</dbReference>
<dbReference type="PROSITE" id="PS50198">
    <property type="entry name" value="PPIC_PPIASE_2"/>
    <property type="match status" value="1"/>
</dbReference>
<evidence type="ECO:0000259" key="10">
    <source>
        <dbReference type="PROSITE" id="PS50198"/>
    </source>
</evidence>
<evidence type="ECO:0000313" key="12">
    <source>
        <dbReference type="Proteomes" id="UP001375743"/>
    </source>
</evidence>
<keyword evidence="5 8" id="KW-0697">Rotamase</keyword>
<evidence type="ECO:0000256" key="2">
    <source>
        <dbReference type="ARBA" id="ARBA00007656"/>
    </source>
</evidence>
<dbReference type="EC" id="5.2.1.8" evidence="3"/>
<evidence type="ECO:0000256" key="3">
    <source>
        <dbReference type="ARBA" id="ARBA00013194"/>
    </source>
</evidence>
<dbReference type="Pfam" id="PF13624">
    <property type="entry name" value="SurA_N_3"/>
    <property type="match status" value="1"/>
</dbReference>
<evidence type="ECO:0000256" key="4">
    <source>
        <dbReference type="ARBA" id="ARBA00018370"/>
    </source>
</evidence>
<gene>
    <name evidence="11" type="ORF">U1T56_17925</name>
</gene>
<keyword evidence="12" id="KW-1185">Reference proteome</keyword>
<proteinExistence type="inferred from homology"/>
<keyword evidence="8 11" id="KW-0413">Isomerase</keyword>
<feature type="chain" id="PRO_5045217809" description="Parvulin-like PPIase" evidence="9">
    <location>
        <begin position="23"/>
        <end position="275"/>
    </location>
</feature>
<dbReference type="SUPFAM" id="SSF54534">
    <property type="entry name" value="FKBP-like"/>
    <property type="match status" value="1"/>
</dbReference>
<evidence type="ECO:0000256" key="1">
    <source>
        <dbReference type="ARBA" id="ARBA00000971"/>
    </source>
</evidence>
<name>A0ABU8XYM8_9PROT</name>
<organism evidence="11 12">
    <name type="scientific">Benzoatithermus flavus</name>
    <dbReference type="NCBI Taxonomy" id="3108223"/>
    <lineage>
        <taxon>Bacteria</taxon>
        <taxon>Pseudomonadati</taxon>
        <taxon>Pseudomonadota</taxon>
        <taxon>Alphaproteobacteria</taxon>
        <taxon>Geminicoccales</taxon>
        <taxon>Geminicoccaceae</taxon>
        <taxon>Benzoatithermus</taxon>
    </lineage>
</organism>
<dbReference type="PANTHER" id="PTHR47245:SF2">
    <property type="entry name" value="PEPTIDYL-PROLYL CIS-TRANS ISOMERASE HP_0175-RELATED"/>
    <property type="match status" value="1"/>
</dbReference>
<dbReference type="PANTHER" id="PTHR47245">
    <property type="entry name" value="PEPTIDYLPROLYL ISOMERASE"/>
    <property type="match status" value="1"/>
</dbReference>
<reference evidence="11 12" key="1">
    <citation type="submission" date="2024-01" db="EMBL/GenBank/DDBJ databases">
        <title>Multi-omics insights into the function and evolution of sodium benzoate biodegradation pathways in Benzoatithermus flavus gen. nov., sp. nov. from hot spring.</title>
        <authorList>
            <person name="Hu C.-J."/>
            <person name="Li W.-J."/>
        </authorList>
    </citation>
    <scope>NUCLEOTIDE SEQUENCE [LARGE SCALE GENOMIC DNA]</scope>
    <source>
        <strain evidence="11 12">SYSU G07066</strain>
    </source>
</reference>
<evidence type="ECO:0000256" key="6">
    <source>
        <dbReference type="ARBA" id="ARBA00030642"/>
    </source>
</evidence>
<dbReference type="InterPro" id="IPR000297">
    <property type="entry name" value="PPIase_PpiC"/>
</dbReference>
<evidence type="ECO:0000256" key="5">
    <source>
        <dbReference type="ARBA" id="ARBA00023110"/>
    </source>
</evidence>
<dbReference type="PROSITE" id="PS01096">
    <property type="entry name" value="PPIC_PPIASE_1"/>
    <property type="match status" value="1"/>
</dbReference>
<dbReference type="RefSeq" id="WP_418160884.1">
    <property type="nucleotide sequence ID" value="NZ_JBBLZC010000021.1"/>
</dbReference>
<dbReference type="Pfam" id="PF13616">
    <property type="entry name" value="Rotamase_3"/>
    <property type="match status" value="1"/>
</dbReference>
<evidence type="ECO:0000256" key="9">
    <source>
        <dbReference type="SAM" id="SignalP"/>
    </source>
</evidence>
<evidence type="ECO:0000256" key="7">
    <source>
        <dbReference type="ARBA" id="ARBA00031484"/>
    </source>
</evidence>
<comment type="caution">
    <text evidence="11">The sequence shown here is derived from an EMBL/GenBank/DDBJ whole genome shotgun (WGS) entry which is preliminary data.</text>
</comment>
<dbReference type="InterPro" id="IPR027304">
    <property type="entry name" value="Trigger_fact/SurA_dom_sf"/>
</dbReference>
<comment type="catalytic activity">
    <reaction evidence="1">
        <text>[protein]-peptidylproline (omega=180) = [protein]-peptidylproline (omega=0)</text>
        <dbReference type="Rhea" id="RHEA:16237"/>
        <dbReference type="Rhea" id="RHEA-COMP:10747"/>
        <dbReference type="Rhea" id="RHEA-COMP:10748"/>
        <dbReference type="ChEBI" id="CHEBI:83833"/>
        <dbReference type="ChEBI" id="CHEBI:83834"/>
        <dbReference type="EC" id="5.2.1.8"/>
    </reaction>
</comment>
<dbReference type="Proteomes" id="UP001375743">
    <property type="component" value="Unassembled WGS sequence"/>
</dbReference>
<dbReference type="GO" id="GO:0003755">
    <property type="term" value="F:peptidyl-prolyl cis-trans isomerase activity"/>
    <property type="evidence" value="ECO:0007669"/>
    <property type="project" value="UniProtKB-EC"/>
</dbReference>
<accession>A0ABU8XYM8</accession>
<dbReference type="InterPro" id="IPR023058">
    <property type="entry name" value="PPIase_PpiC_CS"/>
</dbReference>
<dbReference type="InterPro" id="IPR050245">
    <property type="entry name" value="PrsA_foldase"/>
</dbReference>
<sequence length="275" mass="30546">MRRFALATTALAVLVLAGSARAETTDPVLAVVNGAQIRKSDLEAAYQQLPEQYRQMPLEQIYEPLLDRVIDGRLLLAEAEKENLAKDPKVQEDIQRARDNVLRDSLVQRVIDQGTTKEKVQAAYEAMKSQPGFAYEEVHAEHILVGNEADARDVLKQLANGADFATVAKEKSTDPSAKSNGGDLGYFRREAMVPEFADAAFSIPPGTVGKDPVKTQFGWHVIKVDDRRQTVPTLEEKEPEIREQLARQLVDELLANVRKGAKIERFNLDGTPKAE</sequence>
<comment type="similarity">
    <text evidence="2">Belongs to the PpiC/parvulin rotamase family.</text>
</comment>
<feature type="signal peptide" evidence="9">
    <location>
        <begin position="1"/>
        <end position="22"/>
    </location>
</feature>
<feature type="domain" description="PpiC" evidence="10">
    <location>
        <begin position="135"/>
        <end position="226"/>
    </location>
</feature>
<dbReference type="InterPro" id="IPR046357">
    <property type="entry name" value="PPIase_dom_sf"/>
</dbReference>
<evidence type="ECO:0000256" key="8">
    <source>
        <dbReference type="PROSITE-ProRule" id="PRU00278"/>
    </source>
</evidence>
<keyword evidence="9" id="KW-0732">Signal</keyword>
<protein>
    <recommendedName>
        <fullName evidence="4">Parvulin-like PPIase</fullName>
        <ecNumber evidence="3">5.2.1.8</ecNumber>
    </recommendedName>
    <alternativeName>
        <fullName evidence="6">Peptidyl-prolyl cis-trans isomerase plp</fullName>
    </alternativeName>
    <alternativeName>
        <fullName evidence="7">Rotamase plp</fullName>
    </alternativeName>
</protein>